<accession>A0A0E0IKI6</accession>
<dbReference type="AlphaFoldDB" id="A0A0E0IKI6"/>
<feature type="compositionally biased region" description="Polar residues" evidence="1">
    <location>
        <begin position="117"/>
        <end position="132"/>
    </location>
</feature>
<feature type="region of interest" description="Disordered" evidence="1">
    <location>
        <begin position="146"/>
        <end position="167"/>
    </location>
</feature>
<feature type="region of interest" description="Disordered" evidence="1">
    <location>
        <begin position="108"/>
        <end position="133"/>
    </location>
</feature>
<dbReference type="EnsemblPlants" id="ONIVA09G12510.1">
    <property type="protein sequence ID" value="ONIVA09G12510.1"/>
    <property type="gene ID" value="ONIVA09G12510"/>
</dbReference>
<protein>
    <submittedName>
        <fullName evidence="2">Uncharacterized protein</fullName>
    </submittedName>
</protein>
<dbReference type="Gramene" id="ONIVA09G12510.1">
    <property type="protein sequence ID" value="ONIVA09G12510.1"/>
    <property type="gene ID" value="ONIVA09G12510"/>
</dbReference>
<dbReference type="Proteomes" id="UP000006591">
    <property type="component" value="Chromosome 9"/>
</dbReference>
<reference evidence="2" key="2">
    <citation type="submission" date="2018-04" db="EMBL/GenBank/DDBJ databases">
        <title>OnivRS2 (Oryza nivara Reference Sequence Version 2).</title>
        <authorList>
            <person name="Zhang J."/>
            <person name="Kudrna D."/>
            <person name="Lee S."/>
            <person name="Talag J."/>
            <person name="Rajasekar S."/>
            <person name="Welchert J."/>
            <person name="Hsing Y.-I."/>
            <person name="Wing R.A."/>
        </authorList>
    </citation>
    <scope>NUCLEOTIDE SEQUENCE [LARGE SCALE GENOMIC DNA]</scope>
    <source>
        <strain evidence="2">SL10</strain>
    </source>
</reference>
<dbReference type="HOGENOM" id="CLU_931844_0_0_1"/>
<sequence length="299" mass="31549">MALKRETARLGSCLRRRRVLAADAVRGDSPAVVVRTRKRARPRQWLRTALLSTTLVPRQPPATPALLPAASKETERSSTESSVASGLDFEDTILTLCLPCSLAVAVPDPDHKRSSSKADTADNSSPLATSGYDQRLSHCGRCRQGDADGAADAGLPAPRRHRLGDADAGLPALPPCFPTTAAAANRAMPTPASPRLAATDWATPTPASPRLCRASQLRPLRRQGDIDAGLPAPRRHRLGDADAGLPAPRRHHLGDIDACLPALPPCFPTTAAAVAVAVLPSSSLVALASLQISERERDE</sequence>
<feature type="region of interest" description="Disordered" evidence="1">
    <location>
        <begin position="185"/>
        <end position="209"/>
    </location>
</feature>
<reference evidence="2" key="1">
    <citation type="submission" date="2015-04" db="UniProtKB">
        <authorList>
            <consortium name="EnsemblPlants"/>
        </authorList>
    </citation>
    <scope>IDENTIFICATION</scope>
    <source>
        <strain evidence="2">SL10</strain>
    </source>
</reference>
<proteinExistence type="predicted"/>
<keyword evidence="3" id="KW-1185">Reference proteome</keyword>
<name>A0A0E0IKI6_ORYNI</name>
<evidence type="ECO:0000313" key="2">
    <source>
        <dbReference type="EnsemblPlants" id="ONIVA09G12510.1"/>
    </source>
</evidence>
<evidence type="ECO:0000256" key="1">
    <source>
        <dbReference type="SAM" id="MobiDB-lite"/>
    </source>
</evidence>
<evidence type="ECO:0000313" key="3">
    <source>
        <dbReference type="Proteomes" id="UP000006591"/>
    </source>
</evidence>
<organism evidence="2">
    <name type="scientific">Oryza nivara</name>
    <name type="common">Indian wild rice</name>
    <name type="synonym">Oryza sativa f. spontanea</name>
    <dbReference type="NCBI Taxonomy" id="4536"/>
    <lineage>
        <taxon>Eukaryota</taxon>
        <taxon>Viridiplantae</taxon>
        <taxon>Streptophyta</taxon>
        <taxon>Embryophyta</taxon>
        <taxon>Tracheophyta</taxon>
        <taxon>Spermatophyta</taxon>
        <taxon>Magnoliopsida</taxon>
        <taxon>Liliopsida</taxon>
        <taxon>Poales</taxon>
        <taxon>Poaceae</taxon>
        <taxon>BOP clade</taxon>
        <taxon>Oryzoideae</taxon>
        <taxon>Oryzeae</taxon>
        <taxon>Oryzinae</taxon>
        <taxon>Oryza</taxon>
    </lineage>
</organism>
<feature type="region of interest" description="Disordered" evidence="1">
    <location>
        <begin position="57"/>
        <end position="84"/>
    </location>
</feature>